<dbReference type="Gene3D" id="2.30.110.10">
    <property type="entry name" value="Electron Transport, Fmn-binding Protein, Chain A"/>
    <property type="match status" value="1"/>
</dbReference>
<dbReference type="RefSeq" id="WP_069716464.1">
    <property type="nucleotide sequence ID" value="NZ_MJEH01000011.1"/>
</dbReference>
<dbReference type="InterPro" id="IPR012349">
    <property type="entry name" value="Split_barrel_FMN-bd"/>
</dbReference>
<organism evidence="5 6">
    <name type="scientific">Bacillus solimangrovi</name>
    <dbReference type="NCBI Taxonomy" id="1305675"/>
    <lineage>
        <taxon>Bacteria</taxon>
        <taxon>Bacillati</taxon>
        <taxon>Bacillota</taxon>
        <taxon>Bacilli</taxon>
        <taxon>Bacillales</taxon>
        <taxon>Bacillaceae</taxon>
        <taxon>Bacillus</taxon>
    </lineage>
</organism>
<keyword evidence="2" id="KW-0285">Flavoprotein</keyword>
<protein>
    <submittedName>
        <fullName evidence="5">Flavin reductase</fullName>
    </submittedName>
</protein>
<proteinExistence type="inferred from homology"/>
<dbReference type="OrthoDB" id="9794638at2"/>
<dbReference type="GO" id="GO:0010181">
    <property type="term" value="F:FMN binding"/>
    <property type="evidence" value="ECO:0007669"/>
    <property type="project" value="InterPro"/>
</dbReference>
<accession>A0A1E5LHL8</accession>
<gene>
    <name evidence="5" type="ORF">BFG57_00805</name>
</gene>
<evidence type="ECO:0000256" key="1">
    <source>
        <dbReference type="ARBA" id="ARBA00001917"/>
    </source>
</evidence>
<comment type="caution">
    <text evidence="5">The sequence shown here is derived from an EMBL/GenBank/DDBJ whole genome shotgun (WGS) entry which is preliminary data.</text>
</comment>
<reference evidence="5 6" key="1">
    <citation type="submission" date="2016-08" db="EMBL/GenBank/DDBJ databases">
        <title>Genome of Bacillus solimangrovi GH2-4.</title>
        <authorList>
            <person name="Lim S."/>
            <person name="Kim B.-C."/>
        </authorList>
    </citation>
    <scope>NUCLEOTIDE SEQUENCE [LARGE SCALE GENOMIC DNA]</scope>
    <source>
        <strain evidence="5 6">GH2-4</strain>
    </source>
</reference>
<dbReference type="PANTHER" id="PTHR43567">
    <property type="entry name" value="FLAVOREDOXIN-RELATED-RELATED"/>
    <property type="match status" value="1"/>
</dbReference>
<feature type="domain" description="Flavin reductase like" evidence="4">
    <location>
        <begin position="12"/>
        <end position="164"/>
    </location>
</feature>
<name>A0A1E5LHL8_9BACI</name>
<evidence type="ECO:0000313" key="6">
    <source>
        <dbReference type="Proteomes" id="UP000095209"/>
    </source>
</evidence>
<evidence type="ECO:0000259" key="4">
    <source>
        <dbReference type="Pfam" id="PF01613"/>
    </source>
</evidence>
<sequence length="208" mass="23630">MHKTIDSKIFYFGTPVILISTRNEDGTPNLTPISSSWWLNQSCMIGMSSNSQTVQNLLRERQCVLNMPSADLVSSVDKLALLTARNPVPDYKEDMGYVYERNKFEIANLSPIDSRSVNAPLVKECPIQLEAYVENIHPFDEPSALVAIELKMVHTHVDEELLMDGEKNYIDPEKWKPLIMNFCEFFSLGPKLHPSRLAEPFLAKSREG</sequence>
<dbReference type="PANTHER" id="PTHR43567:SF1">
    <property type="entry name" value="FLAVOREDOXIN"/>
    <property type="match status" value="1"/>
</dbReference>
<keyword evidence="6" id="KW-1185">Reference proteome</keyword>
<comment type="cofactor">
    <cofactor evidence="1">
        <name>FMN</name>
        <dbReference type="ChEBI" id="CHEBI:58210"/>
    </cofactor>
</comment>
<dbReference type="Pfam" id="PF01613">
    <property type="entry name" value="Flavin_Reduct"/>
    <property type="match status" value="1"/>
</dbReference>
<evidence type="ECO:0000256" key="2">
    <source>
        <dbReference type="ARBA" id="ARBA00022630"/>
    </source>
</evidence>
<dbReference type="EMBL" id="MJEH01000011">
    <property type="protein sequence ID" value="OEH93561.1"/>
    <property type="molecule type" value="Genomic_DNA"/>
</dbReference>
<dbReference type="Proteomes" id="UP000095209">
    <property type="component" value="Unassembled WGS sequence"/>
</dbReference>
<dbReference type="AlphaFoldDB" id="A0A1E5LHL8"/>
<dbReference type="InterPro" id="IPR052174">
    <property type="entry name" value="Flavoredoxin"/>
</dbReference>
<evidence type="ECO:0000313" key="5">
    <source>
        <dbReference type="EMBL" id="OEH93561.1"/>
    </source>
</evidence>
<dbReference type="GO" id="GO:0016646">
    <property type="term" value="F:oxidoreductase activity, acting on the CH-NH group of donors, NAD or NADP as acceptor"/>
    <property type="evidence" value="ECO:0007669"/>
    <property type="project" value="UniProtKB-ARBA"/>
</dbReference>
<dbReference type="STRING" id="1305675.BFG57_00805"/>
<dbReference type="SUPFAM" id="SSF50475">
    <property type="entry name" value="FMN-binding split barrel"/>
    <property type="match status" value="1"/>
</dbReference>
<comment type="similarity">
    <text evidence="3">Belongs to the flavoredoxin family.</text>
</comment>
<dbReference type="InterPro" id="IPR002563">
    <property type="entry name" value="Flavin_Rdtase-like_dom"/>
</dbReference>
<evidence type="ECO:0000256" key="3">
    <source>
        <dbReference type="ARBA" id="ARBA00038054"/>
    </source>
</evidence>